<dbReference type="PANTHER" id="PTHR12147">
    <property type="entry name" value="METALLOPEPTIDASE M28 FAMILY MEMBER"/>
    <property type="match status" value="1"/>
</dbReference>
<evidence type="ECO:0000313" key="5">
    <source>
        <dbReference type="Proteomes" id="UP000267464"/>
    </source>
</evidence>
<keyword evidence="5" id="KW-1185">Reference proteome</keyword>
<dbReference type="GO" id="GO:0006508">
    <property type="term" value="P:proteolysis"/>
    <property type="evidence" value="ECO:0007669"/>
    <property type="project" value="InterPro"/>
</dbReference>
<feature type="transmembrane region" description="Helical" evidence="2">
    <location>
        <begin position="12"/>
        <end position="31"/>
    </location>
</feature>
<dbReference type="InterPro" id="IPR007484">
    <property type="entry name" value="Peptidase_M28"/>
</dbReference>
<keyword evidence="2" id="KW-0812">Transmembrane</keyword>
<reference evidence="4 5" key="1">
    <citation type="submission" date="2018-08" db="EMBL/GenBank/DDBJ databases">
        <authorList>
            <person name="Khan S.A."/>
            <person name="Jeon C.O."/>
            <person name="Chun B.H."/>
            <person name="Jeong S.E."/>
        </authorList>
    </citation>
    <scope>NUCLEOTIDE SEQUENCE [LARGE SCALE GENOMIC DNA]</scope>
    <source>
        <strain evidence="4 5">S-16</strain>
    </source>
</reference>
<evidence type="ECO:0000256" key="1">
    <source>
        <dbReference type="SAM" id="MobiDB-lite"/>
    </source>
</evidence>
<dbReference type="InterPro" id="IPR045175">
    <property type="entry name" value="M28_fam"/>
</dbReference>
<feature type="region of interest" description="Disordered" evidence="1">
    <location>
        <begin position="127"/>
        <end position="148"/>
    </location>
</feature>
<keyword evidence="2" id="KW-0472">Membrane</keyword>
<dbReference type="SUPFAM" id="SSF53187">
    <property type="entry name" value="Zn-dependent exopeptidases"/>
    <property type="match status" value="1"/>
</dbReference>
<feature type="domain" description="Peptidase M28" evidence="3">
    <location>
        <begin position="104"/>
        <end position="330"/>
    </location>
</feature>
<dbReference type="Pfam" id="PF04389">
    <property type="entry name" value="Peptidase_M28"/>
    <property type="match status" value="1"/>
</dbReference>
<dbReference type="OrthoDB" id="9789219at2"/>
<evidence type="ECO:0000259" key="3">
    <source>
        <dbReference type="Pfam" id="PF04389"/>
    </source>
</evidence>
<dbReference type="PANTHER" id="PTHR12147:SF26">
    <property type="entry name" value="PEPTIDASE M28 DOMAIN-CONTAINING PROTEIN"/>
    <property type="match status" value="1"/>
</dbReference>
<sequence>MKEVLRRTLRTGLIVVAVALALAVAALWLVVQPFVTPVATQSPAVDPRRLQAHVKHLSVDLYPRSADQYDKLDRAAQYVEDELRKTGADVSVQPVTVDEVRYRNIVARFGPRTGPVTVFGAHYDSHGDAVEGQHAPSTDTHTPGADDNASGVAGLIELARLLAAKPPAQAVELVAYTLEEPPHFRTENMGSAWHARALAESGRECRLMVAVEMIGFFSDKPGSQAFPVPAMSRLYTDRGDFIALVGKFSDFALMRRAKALMAGAGSLPVHSISVTPLVTGIDFSDHLSYWNRGMPALMVTDTSFMRNPNYHLAGDTWDKLDYFRMAQVVQGLFAIAQGL</sequence>
<reference evidence="4 5" key="2">
    <citation type="submission" date="2018-12" db="EMBL/GenBank/DDBJ databases">
        <title>Rhizobacter gummiphilus sp. nov., a rubber-degrading bacterium isolated from the soil of a botanical garden in Japan.</title>
        <authorList>
            <person name="Shunsuke S.S."/>
        </authorList>
    </citation>
    <scope>NUCLEOTIDE SEQUENCE [LARGE SCALE GENOMIC DNA]</scope>
    <source>
        <strain evidence="4 5">S-16</strain>
    </source>
</reference>
<protein>
    <submittedName>
        <fullName evidence="4">Peptidase M28</fullName>
    </submittedName>
</protein>
<dbReference type="AlphaFoldDB" id="A0A3N7HK70"/>
<comment type="caution">
    <text evidence="4">The sequence shown here is derived from an EMBL/GenBank/DDBJ whole genome shotgun (WGS) entry which is preliminary data.</text>
</comment>
<dbReference type="RefSeq" id="WP_124543344.1">
    <property type="nucleotide sequence ID" value="NZ_QUSW01000009.1"/>
</dbReference>
<dbReference type="EMBL" id="QUSW01000009">
    <property type="protein sequence ID" value="RQP21933.1"/>
    <property type="molecule type" value="Genomic_DNA"/>
</dbReference>
<evidence type="ECO:0000256" key="2">
    <source>
        <dbReference type="SAM" id="Phobius"/>
    </source>
</evidence>
<gene>
    <name evidence="4" type="ORF">DZC73_26225</name>
</gene>
<dbReference type="Gene3D" id="3.40.630.10">
    <property type="entry name" value="Zn peptidases"/>
    <property type="match status" value="1"/>
</dbReference>
<evidence type="ECO:0000313" key="4">
    <source>
        <dbReference type="EMBL" id="RQP21933.1"/>
    </source>
</evidence>
<dbReference type="GO" id="GO:0008235">
    <property type="term" value="F:metalloexopeptidase activity"/>
    <property type="evidence" value="ECO:0007669"/>
    <property type="project" value="InterPro"/>
</dbReference>
<organism evidence="4 5">
    <name type="scientific">Piscinibacter terrae</name>
    <dbReference type="NCBI Taxonomy" id="2496871"/>
    <lineage>
        <taxon>Bacteria</taxon>
        <taxon>Pseudomonadati</taxon>
        <taxon>Pseudomonadota</taxon>
        <taxon>Betaproteobacteria</taxon>
        <taxon>Burkholderiales</taxon>
        <taxon>Sphaerotilaceae</taxon>
        <taxon>Piscinibacter</taxon>
    </lineage>
</organism>
<dbReference type="Proteomes" id="UP000267464">
    <property type="component" value="Unassembled WGS sequence"/>
</dbReference>
<accession>A0A3N7HK70</accession>
<name>A0A3N7HK70_9BURK</name>
<keyword evidence="2" id="KW-1133">Transmembrane helix</keyword>
<proteinExistence type="predicted"/>